<proteinExistence type="predicted"/>
<protein>
    <submittedName>
        <fullName evidence="1">LRR-RLK</fullName>
    </submittedName>
</protein>
<evidence type="ECO:0000313" key="1">
    <source>
        <dbReference type="EMBL" id="MBX47882.1"/>
    </source>
</evidence>
<dbReference type="EMBL" id="GGEC01067398">
    <property type="protein sequence ID" value="MBX47882.1"/>
    <property type="molecule type" value="Transcribed_RNA"/>
</dbReference>
<accession>A0A2P2NZL4</accession>
<reference evidence="1" key="1">
    <citation type="submission" date="2018-02" db="EMBL/GenBank/DDBJ databases">
        <title>Rhizophora mucronata_Transcriptome.</title>
        <authorList>
            <person name="Meera S.P."/>
            <person name="Sreeshan A."/>
            <person name="Augustine A."/>
        </authorList>
    </citation>
    <scope>NUCLEOTIDE SEQUENCE</scope>
    <source>
        <tissue evidence="1">Leaf</tissue>
    </source>
</reference>
<name>A0A2P2NZL4_RHIMU</name>
<sequence>MIPVKELLRKIMDFMWVRFLSSGASVPLRERFFKFRTTTFPSEHSTPNHEQGSTLSFQFINAPRGSLTILSFNFNNATPSSLSEQHKIKLSCSKDISRTPYRLNFQFFSMTLRLDSRSPNSTANRLGPILSWKPMH</sequence>
<dbReference type="AlphaFoldDB" id="A0A2P2NZL4"/>
<organism evidence="1">
    <name type="scientific">Rhizophora mucronata</name>
    <name type="common">Asiatic mangrove</name>
    <dbReference type="NCBI Taxonomy" id="61149"/>
    <lineage>
        <taxon>Eukaryota</taxon>
        <taxon>Viridiplantae</taxon>
        <taxon>Streptophyta</taxon>
        <taxon>Embryophyta</taxon>
        <taxon>Tracheophyta</taxon>
        <taxon>Spermatophyta</taxon>
        <taxon>Magnoliopsida</taxon>
        <taxon>eudicotyledons</taxon>
        <taxon>Gunneridae</taxon>
        <taxon>Pentapetalae</taxon>
        <taxon>rosids</taxon>
        <taxon>fabids</taxon>
        <taxon>Malpighiales</taxon>
        <taxon>Rhizophoraceae</taxon>
        <taxon>Rhizophora</taxon>
    </lineage>
</organism>